<keyword evidence="3" id="KW-0805">Transcription regulation</keyword>
<accession>A0A5K8AAR5</accession>
<dbReference type="Gene3D" id="3.40.50.2300">
    <property type="match status" value="1"/>
</dbReference>
<dbReference type="Gene3D" id="1.10.10.60">
    <property type="entry name" value="Homeodomain-like"/>
    <property type="match status" value="1"/>
</dbReference>
<dbReference type="SMART" id="SM00382">
    <property type="entry name" value="AAA"/>
    <property type="match status" value="1"/>
</dbReference>
<feature type="modified residue" description="4-aspartylphosphate" evidence="6">
    <location>
        <position position="64"/>
    </location>
</feature>
<dbReference type="PROSITE" id="PS00688">
    <property type="entry name" value="SIGMA54_INTERACT_3"/>
    <property type="match status" value="1"/>
</dbReference>
<dbReference type="PANTHER" id="PTHR32071:SF113">
    <property type="entry name" value="ALGINATE BIOSYNTHESIS TRANSCRIPTIONAL REGULATORY PROTEIN ALGB"/>
    <property type="match status" value="1"/>
</dbReference>
<dbReference type="Gene3D" id="3.40.50.300">
    <property type="entry name" value="P-loop containing nucleotide triphosphate hydrolases"/>
    <property type="match status" value="1"/>
</dbReference>
<dbReference type="CDD" id="cd00156">
    <property type="entry name" value="REC"/>
    <property type="match status" value="1"/>
</dbReference>
<dbReference type="InterPro" id="IPR003593">
    <property type="entry name" value="AAA+_ATPase"/>
</dbReference>
<evidence type="ECO:0000256" key="6">
    <source>
        <dbReference type="PROSITE-ProRule" id="PRU00169"/>
    </source>
</evidence>
<evidence type="ECO:0000259" key="7">
    <source>
        <dbReference type="PROSITE" id="PS50045"/>
    </source>
</evidence>
<sequence length="484" mass="54470">MKKMERYNLSAIMNKILLIDDDKSVYDTLCVLIYRMGCHAEWKSTLFDGLQAVSQGNYDVVLLDVQLPDGCGLDIVSKIQQAPSSPEVIIMTGFGELDGAEMAFNNGAWDYIQKTGSPQRIMLSLKRVLEYRKEKTQSRQTPVALNLEGLIGESRSLKACYDQLANAATGDANVLISGETGTGKEIFARAIHENSRRSHKSLVIVDCAALPETLVESLLFGHEKGVYTGADKARDGLISQADGGTLFLDEVGEMPLTIQKVFLRVLQERKYRPVGGRTECSSNFRLIAATNCDLDQMVARGEFRNDMLYRLRTINITLPPLRKRDNDAILLTTHYLPKICERLGIDNKGFSPCFTDNLKQYSWPGNIRELINVLETAISNAGPEPTLYSRHLPPNIRLSSIREVLKRTINAETWKETESSKNEISDSQLSTFKVFRKKASLKAEKKYLQMLLDDTQHNLEKALEISGLSRSRFYELLKHHELSL</sequence>
<dbReference type="InterPro" id="IPR002078">
    <property type="entry name" value="Sigma_54_int"/>
</dbReference>
<dbReference type="InterPro" id="IPR011006">
    <property type="entry name" value="CheY-like_superfamily"/>
</dbReference>
<evidence type="ECO:0000313" key="9">
    <source>
        <dbReference type="EMBL" id="BBO89040.1"/>
    </source>
</evidence>
<dbReference type="PROSITE" id="PS50045">
    <property type="entry name" value="SIGMA54_INTERACT_4"/>
    <property type="match status" value="1"/>
</dbReference>
<dbReference type="InterPro" id="IPR025943">
    <property type="entry name" value="Sigma_54_int_dom_ATP-bd_2"/>
</dbReference>
<dbReference type="InterPro" id="IPR027417">
    <property type="entry name" value="P-loop_NTPase"/>
</dbReference>
<reference evidence="9 10" key="1">
    <citation type="submission" date="2019-11" db="EMBL/GenBank/DDBJ databases">
        <title>Comparative genomics of hydrocarbon-degrading Desulfosarcina strains.</title>
        <authorList>
            <person name="Watanabe M."/>
            <person name="Kojima H."/>
            <person name="Fukui M."/>
        </authorList>
    </citation>
    <scope>NUCLEOTIDE SEQUENCE [LARGE SCALE GENOMIC DNA]</scope>
    <source>
        <strain evidence="10">oXyS1</strain>
    </source>
</reference>
<dbReference type="SMART" id="SM00448">
    <property type="entry name" value="REC"/>
    <property type="match status" value="1"/>
</dbReference>
<evidence type="ECO:0000313" key="10">
    <source>
        <dbReference type="Proteomes" id="UP000422108"/>
    </source>
</evidence>
<dbReference type="Pfam" id="PF00072">
    <property type="entry name" value="Response_reg"/>
    <property type="match status" value="1"/>
</dbReference>
<dbReference type="InterPro" id="IPR058031">
    <property type="entry name" value="AAA_lid_NorR"/>
</dbReference>
<dbReference type="InterPro" id="IPR025944">
    <property type="entry name" value="Sigma_54_int_dom_CS"/>
</dbReference>
<keyword evidence="10" id="KW-1185">Reference proteome</keyword>
<protein>
    <submittedName>
        <fullName evidence="9">Fis family transcriptional regulator</fullName>
    </submittedName>
</protein>
<dbReference type="GO" id="GO:0003677">
    <property type="term" value="F:DNA binding"/>
    <property type="evidence" value="ECO:0007669"/>
    <property type="project" value="UniProtKB-KW"/>
</dbReference>
<evidence type="ECO:0000259" key="8">
    <source>
        <dbReference type="PROSITE" id="PS50110"/>
    </source>
</evidence>
<keyword evidence="1" id="KW-0547">Nucleotide-binding</keyword>
<dbReference type="Gene3D" id="1.10.8.60">
    <property type="match status" value="1"/>
</dbReference>
<dbReference type="PROSITE" id="PS00676">
    <property type="entry name" value="SIGMA54_INTERACT_2"/>
    <property type="match status" value="1"/>
</dbReference>
<feature type="domain" description="Response regulatory" evidence="8">
    <location>
        <begin position="15"/>
        <end position="129"/>
    </location>
</feature>
<dbReference type="SUPFAM" id="SSF52540">
    <property type="entry name" value="P-loop containing nucleoside triphosphate hydrolases"/>
    <property type="match status" value="1"/>
</dbReference>
<dbReference type="GO" id="GO:0000160">
    <property type="term" value="P:phosphorelay signal transduction system"/>
    <property type="evidence" value="ECO:0007669"/>
    <property type="project" value="InterPro"/>
</dbReference>
<dbReference type="RefSeq" id="WP_231716992.1">
    <property type="nucleotide sequence ID" value="NZ_AP021879.1"/>
</dbReference>
<gene>
    <name evidence="9" type="ORF">DSCOOX_22200</name>
</gene>
<evidence type="ECO:0000256" key="5">
    <source>
        <dbReference type="ARBA" id="ARBA00023163"/>
    </source>
</evidence>
<evidence type="ECO:0000256" key="4">
    <source>
        <dbReference type="ARBA" id="ARBA00023125"/>
    </source>
</evidence>
<dbReference type="Pfam" id="PF25601">
    <property type="entry name" value="AAA_lid_14"/>
    <property type="match status" value="1"/>
</dbReference>
<organism evidence="9 10">
    <name type="scientific">Desulfosarcina ovata subsp. ovata</name>
    <dbReference type="NCBI Taxonomy" id="2752305"/>
    <lineage>
        <taxon>Bacteria</taxon>
        <taxon>Pseudomonadati</taxon>
        <taxon>Thermodesulfobacteriota</taxon>
        <taxon>Desulfobacteria</taxon>
        <taxon>Desulfobacterales</taxon>
        <taxon>Desulfosarcinaceae</taxon>
        <taxon>Desulfosarcina</taxon>
    </lineage>
</organism>
<dbReference type="EMBL" id="AP021879">
    <property type="protein sequence ID" value="BBO89040.1"/>
    <property type="molecule type" value="Genomic_DNA"/>
</dbReference>
<evidence type="ECO:0000256" key="2">
    <source>
        <dbReference type="ARBA" id="ARBA00022840"/>
    </source>
</evidence>
<proteinExistence type="predicted"/>
<dbReference type="Proteomes" id="UP000422108">
    <property type="component" value="Chromosome"/>
</dbReference>
<dbReference type="AlphaFoldDB" id="A0A5K8AAR5"/>
<name>A0A5K8AAR5_9BACT</name>
<evidence type="ECO:0000256" key="1">
    <source>
        <dbReference type="ARBA" id="ARBA00022741"/>
    </source>
</evidence>
<keyword evidence="6" id="KW-0597">Phosphoprotein</keyword>
<keyword evidence="2" id="KW-0067">ATP-binding</keyword>
<dbReference type="PANTHER" id="PTHR32071">
    <property type="entry name" value="TRANSCRIPTIONAL REGULATORY PROTEIN"/>
    <property type="match status" value="1"/>
</dbReference>
<dbReference type="PROSITE" id="PS00675">
    <property type="entry name" value="SIGMA54_INTERACT_1"/>
    <property type="match status" value="1"/>
</dbReference>
<dbReference type="GO" id="GO:0006355">
    <property type="term" value="P:regulation of DNA-templated transcription"/>
    <property type="evidence" value="ECO:0007669"/>
    <property type="project" value="InterPro"/>
</dbReference>
<dbReference type="GO" id="GO:0005524">
    <property type="term" value="F:ATP binding"/>
    <property type="evidence" value="ECO:0007669"/>
    <property type="project" value="UniProtKB-KW"/>
</dbReference>
<dbReference type="Pfam" id="PF00158">
    <property type="entry name" value="Sigma54_activat"/>
    <property type="match status" value="1"/>
</dbReference>
<dbReference type="PROSITE" id="PS50110">
    <property type="entry name" value="RESPONSE_REGULATORY"/>
    <property type="match status" value="1"/>
</dbReference>
<feature type="domain" description="Sigma-54 factor interaction" evidence="7">
    <location>
        <begin position="150"/>
        <end position="379"/>
    </location>
</feature>
<keyword evidence="4" id="KW-0238">DNA-binding</keyword>
<dbReference type="FunFam" id="3.40.50.300:FF:000006">
    <property type="entry name" value="DNA-binding transcriptional regulator NtrC"/>
    <property type="match status" value="1"/>
</dbReference>
<dbReference type="InterPro" id="IPR025662">
    <property type="entry name" value="Sigma_54_int_dom_ATP-bd_1"/>
</dbReference>
<dbReference type="CDD" id="cd00009">
    <property type="entry name" value="AAA"/>
    <property type="match status" value="1"/>
</dbReference>
<keyword evidence="5" id="KW-0804">Transcription</keyword>
<dbReference type="InterPro" id="IPR001789">
    <property type="entry name" value="Sig_transdc_resp-reg_receiver"/>
</dbReference>
<evidence type="ECO:0000256" key="3">
    <source>
        <dbReference type="ARBA" id="ARBA00023015"/>
    </source>
</evidence>
<dbReference type="SUPFAM" id="SSF52172">
    <property type="entry name" value="CheY-like"/>
    <property type="match status" value="1"/>
</dbReference>